<dbReference type="GO" id="GO:0046872">
    <property type="term" value="F:metal ion binding"/>
    <property type="evidence" value="ECO:0007669"/>
    <property type="project" value="UniProtKB-KW"/>
</dbReference>
<dbReference type="EMBL" id="KN880728">
    <property type="protein sequence ID" value="KIY63022.1"/>
    <property type="molecule type" value="Genomic_DNA"/>
</dbReference>
<dbReference type="STRING" id="1314674.A0A0D7AXR5"/>
<evidence type="ECO:0000256" key="5">
    <source>
        <dbReference type="ARBA" id="ARBA00023242"/>
    </source>
</evidence>
<dbReference type="GO" id="GO:0005634">
    <property type="term" value="C:nucleus"/>
    <property type="evidence" value="ECO:0007669"/>
    <property type="project" value="UniProtKB-SubCell"/>
</dbReference>
<proteinExistence type="predicted"/>
<name>A0A0D7AXR5_9AGAR</name>
<dbReference type="GO" id="GO:0000981">
    <property type="term" value="F:DNA-binding transcription factor activity, RNA polymerase II-specific"/>
    <property type="evidence" value="ECO:0007669"/>
    <property type="project" value="InterPro"/>
</dbReference>
<keyword evidence="5" id="KW-0539">Nucleus</keyword>
<dbReference type="PANTHER" id="PTHR47338:SF5">
    <property type="entry name" value="ZN(II)2CYS6 TRANSCRIPTION FACTOR (EUROFUNG)"/>
    <property type="match status" value="1"/>
</dbReference>
<keyword evidence="3" id="KW-0805">Transcription regulation</keyword>
<evidence type="ECO:0000256" key="4">
    <source>
        <dbReference type="ARBA" id="ARBA00023163"/>
    </source>
</evidence>
<reference evidence="6 7" key="1">
    <citation type="journal article" date="2015" name="Fungal Genet. Biol.">
        <title>Evolution of novel wood decay mechanisms in Agaricales revealed by the genome sequences of Fistulina hepatica and Cylindrobasidium torrendii.</title>
        <authorList>
            <person name="Floudas D."/>
            <person name="Held B.W."/>
            <person name="Riley R."/>
            <person name="Nagy L.G."/>
            <person name="Koehler G."/>
            <person name="Ransdell A.S."/>
            <person name="Younus H."/>
            <person name="Chow J."/>
            <person name="Chiniquy J."/>
            <person name="Lipzen A."/>
            <person name="Tritt A."/>
            <person name="Sun H."/>
            <person name="Haridas S."/>
            <person name="LaButti K."/>
            <person name="Ohm R.A."/>
            <person name="Kues U."/>
            <person name="Blanchette R.A."/>
            <person name="Grigoriev I.V."/>
            <person name="Minto R.E."/>
            <person name="Hibbett D.S."/>
        </authorList>
    </citation>
    <scope>NUCLEOTIDE SEQUENCE [LARGE SCALE GENOMIC DNA]</scope>
    <source>
        <strain evidence="6 7">FP15055 ss-10</strain>
    </source>
</reference>
<keyword evidence="7" id="KW-1185">Reference proteome</keyword>
<feature type="non-terminal residue" evidence="6">
    <location>
        <position position="1"/>
    </location>
</feature>
<evidence type="ECO:0000256" key="3">
    <source>
        <dbReference type="ARBA" id="ARBA00023015"/>
    </source>
</evidence>
<dbReference type="Proteomes" id="UP000054007">
    <property type="component" value="Unassembled WGS sequence"/>
</dbReference>
<accession>A0A0D7AXR5</accession>
<dbReference type="AlphaFoldDB" id="A0A0D7AXR5"/>
<evidence type="ECO:0000313" key="7">
    <source>
        <dbReference type="Proteomes" id="UP000054007"/>
    </source>
</evidence>
<evidence type="ECO:0000313" key="6">
    <source>
        <dbReference type="EMBL" id="KIY63022.1"/>
    </source>
</evidence>
<dbReference type="PANTHER" id="PTHR47338">
    <property type="entry name" value="ZN(II)2CYS6 TRANSCRIPTION FACTOR (EUROFUNG)-RELATED"/>
    <property type="match status" value="1"/>
</dbReference>
<keyword evidence="4" id="KW-0804">Transcription</keyword>
<keyword evidence="2" id="KW-0479">Metal-binding</keyword>
<dbReference type="InterPro" id="IPR050815">
    <property type="entry name" value="TF_fung"/>
</dbReference>
<protein>
    <recommendedName>
        <fullName evidence="8">Zn(2)-C6 fungal-type domain-containing protein</fullName>
    </recommendedName>
</protein>
<organism evidence="6 7">
    <name type="scientific">Cylindrobasidium torrendii FP15055 ss-10</name>
    <dbReference type="NCBI Taxonomy" id="1314674"/>
    <lineage>
        <taxon>Eukaryota</taxon>
        <taxon>Fungi</taxon>
        <taxon>Dikarya</taxon>
        <taxon>Basidiomycota</taxon>
        <taxon>Agaricomycotina</taxon>
        <taxon>Agaricomycetes</taxon>
        <taxon>Agaricomycetidae</taxon>
        <taxon>Agaricales</taxon>
        <taxon>Marasmiineae</taxon>
        <taxon>Physalacriaceae</taxon>
        <taxon>Cylindrobasidium</taxon>
    </lineage>
</organism>
<comment type="subcellular location">
    <subcellularLocation>
        <location evidence="1">Nucleus</location>
    </subcellularLocation>
</comment>
<gene>
    <name evidence="6" type="ORF">CYLTODRAFT_426471</name>
</gene>
<sequence>GCDGAQPICTNCSISGKGQHCLYKKISESGPPARLDGIYTRNVCKCDAKRPQCSTCLRSPHPNDCRYDLEQNEQERLILQARIRELEAKLRAKESPDLSEIVSNAEMASPPRTAVPPPPLNPIPFTVGYTDADLRSLRELILTHRGQLGLCLTQRRIDALRLGDTSTLHPAVIHAVQLLGSFVNTVELNRDIDFRKLVQSTQLSHALRSLSDMTYRIDSTSAIETHCLLATYYLVIRDVFKAREQILCAAHRAISHNIHIFNLAQTITQGFTSSTITISPEEDIGALSEALFMDQHQNILFKTTILFPDYLYNELRTLPPVYKDFELDAFCIICRAVSLLYFRDADALIAKSRDGKLSQGQVDLWNSAFHDLVGKTDQHLSEVRRRLTLTEHAGDDLHTRALKLAEMLSLCYLLRLHSLFTLTNEDSHNAAVDALERLVLTTSSFKDEDYFRLDPIMNVIWNECTTAIRNELAAPTPFITGETAGEWIGIINHHADLLSRKIPFIEVH</sequence>
<evidence type="ECO:0000256" key="1">
    <source>
        <dbReference type="ARBA" id="ARBA00004123"/>
    </source>
</evidence>
<evidence type="ECO:0000256" key="2">
    <source>
        <dbReference type="ARBA" id="ARBA00022723"/>
    </source>
</evidence>
<evidence type="ECO:0008006" key="8">
    <source>
        <dbReference type="Google" id="ProtNLM"/>
    </source>
</evidence>
<dbReference type="OrthoDB" id="2017365at2759"/>